<evidence type="ECO:0000259" key="3">
    <source>
        <dbReference type="Pfam" id="PF13460"/>
    </source>
</evidence>
<evidence type="ECO:0000256" key="1">
    <source>
        <dbReference type="SAM" id="Coils"/>
    </source>
</evidence>
<dbReference type="SUPFAM" id="SSF51735">
    <property type="entry name" value="NAD(P)-binding Rossmann-fold domains"/>
    <property type="match status" value="1"/>
</dbReference>
<reference evidence="4 5" key="1">
    <citation type="submission" date="2024-01" db="EMBL/GenBank/DDBJ databases">
        <title>The complete chloroplast genome sequence of Lithospermum erythrorhizon: insights into the phylogenetic relationship among Boraginaceae species and the maternal lineages of purple gromwells.</title>
        <authorList>
            <person name="Okada T."/>
            <person name="Watanabe K."/>
        </authorList>
    </citation>
    <scope>NUCLEOTIDE SEQUENCE [LARGE SCALE GENOMIC DNA]</scope>
</reference>
<dbReference type="Proteomes" id="UP001454036">
    <property type="component" value="Unassembled WGS sequence"/>
</dbReference>
<accession>A0AAV3PRK1</accession>
<dbReference type="AlphaFoldDB" id="A0AAV3PRK1"/>
<protein>
    <recommendedName>
        <fullName evidence="3">NAD(P)-binding domain-containing protein</fullName>
    </recommendedName>
</protein>
<feature type="compositionally biased region" description="Basic and acidic residues" evidence="2">
    <location>
        <begin position="465"/>
        <end position="479"/>
    </location>
</feature>
<dbReference type="Gene3D" id="3.40.50.720">
    <property type="entry name" value="NAD(P)-binding Rossmann-like Domain"/>
    <property type="match status" value="1"/>
</dbReference>
<comment type="caution">
    <text evidence="4">The sequence shown here is derived from an EMBL/GenBank/DDBJ whole genome shotgun (WGS) entry which is preliminary data.</text>
</comment>
<keyword evidence="5" id="KW-1185">Reference proteome</keyword>
<name>A0AAV3PRK1_LITER</name>
<dbReference type="PANTHER" id="PTHR47711">
    <property type="entry name" value="PROTEIN PLASTID TRANSCRIPTIONALLY ACTIVE 16, CHLOROPLASTIC"/>
    <property type="match status" value="1"/>
</dbReference>
<gene>
    <name evidence="4" type="ORF">LIER_12048</name>
</gene>
<keyword evidence="1" id="KW-0175">Coiled coil</keyword>
<evidence type="ECO:0000256" key="2">
    <source>
        <dbReference type="SAM" id="MobiDB-lite"/>
    </source>
</evidence>
<dbReference type="Pfam" id="PF13460">
    <property type="entry name" value="NAD_binding_10"/>
    <property type="match status" value="1"/>
</dbReference>
<proteinExistence type="predicted"/>
<evidence type="ECO:0000313" key="5">
    <source>
        <dbReference type="Proteomes" id="UP001454036"/>
    </source>
</evidence>
<dbReference type="InterPro" id="IPR036291">
    <property type="entry name" value="NAD(P)-bd_dom_sf"/>
</dbReference>
<dbReference type="PANTHER" id="PTHR47711:SF2">
    <property type="entry name" value="PROTEIN PLASTID TRANSCRIPTIONALLY ACTIVE 16, CHLOROPLASTIC"/>
    <property type="match status" value="1"/>
</dbReference>
<dbReference type="EMBL" id="BAABME010002280">
    <property type="protein sequence ID" value="GAA0153923.1"/>
    <property type="molecule type" value="Genomic_DNA"/>
</dbReference>
<feature type="domain" description="NAD(P)-binding" evidence="3">
    <location>
        <begin position="92"/>
        <end position="300"/>
    </location>
</feature>
<sequence>MAPTISSNSFIFSTTPHSDINRLSIFKSSPRSTVFAKKAVDNSSEGNTNSSPFGFDFAKLSDVKSLIPVVANPSKGGLSLRRKDPGTVFVAGATGQSGIRIVQTLLRQGFSVRAGVTDLGAAQELARLAAKYKIISNEESKRLNAVESTFQEAESIAKAIGNASKVVVTVGQAENGPTTEVTTTDALRVIQASQLANVGHVAIVYDGSSVSGSTNNVFNGISSFFNNLFSRSQTMSLADFLQDIIETDLRYTLIKTKLTEDFSPECSYKVVVSPEESVISNDYKVPRSQIALMVADIFSNTSVAENKVVEVFTDPSAPLKTINELFSSIPEDKRRKEYLEAVAQVKAEEAALIANEKAREAAEATKKLETEVNKLKERKGEATSLAEEAEQKASAAGISINSLLDKAKETSSELSWEKLSSQLKSAVQKNREEPKVKIATVRGQAKARTLTPQKAVVKSATLKPPRPEPREVKGKQVESKKQVNKVFGGLFQQETIYVDDD</sequence>
<organism evidence="4 5">
    <name type="scientific">Lithospermum erythrorhizon</name>
    <name type="common">Purple gromwell</name>
    <name type="synonym">Lithospermum officinale var. erythrorhizon</name>
    <dbReference type="NCBI Taxonomy" id="34254"/>
    <lineage>
        <taxon>Eukaryota</taxon>
        <taxon>Viridiplantae</taxon>
        <taxon>Streptophyta</taxon>
        <taxon>Embryophyta</taxon>
        <taxon>Tracheophyta</taxon>
        <taxon>Spermatophyta</taxon>
        <taxon>Magnoliopsida</taxon>
        <taxon>eudicotyledons</taxon>
        <taxon>Gunneridae</taxon>
        <taxon>Pentapetalae</taxon>
        <taxon>asterids</taxon>
        <taxon>lamiids</taxon>
        <taxon>Boraginales</taxon>
        <taxon>Boraginaceae</taxon>
        <taxon>Boraginoideae</taxon>
        <taxon>Lithospermeae</taxon>
        <taxon>Lithospermum</taxon>
    </lineage>
</organism>
<dbReference type="InterPro" id="IPR016040">
    <property type="entry name" value="NAD(P)-bd_dom"/>
</dbReference>
<evidence type="ECO:0000313" key="4">
    <source>
        <dbReference type="EMBL" id="GAA0153923.1"/>
    </source>
</evidence>
<feature type="coiled-coil region" evidence="1">
    <location>
        <begin position="354"/>
        <end position="392"/>
    </location>
</feature>
<feature type="region of interest" description="Disordered" evidence="2">
    <location>
        <begin position="442"/>
        <end position="479"/>
    </location>
</feature>